<reference evidence="3" key="1">
    <citation type="journal article" date="2019" name="Int. J. Syst. Evol. Microbiol.">
        <title>The Global Catalogue of Microorganisms (GCM) 10K type strain sequencing project: providing services to taxonomists for standard genome sequencing and annotation.</title>
        <authorList>
            <consortium name="The Broad Institute Genomics Platform"/>
            <consortium name="The Broad Institute Genome Sequencing Center for Infectious Disease"/>
            <person name="Wu L."/>
            <person name="Ma J."/>
        </authorList>
    </citation>
    <scope>NUCLEOTIDE SEQUENCE [LARGE SCALE GENOMIC DNA]</scope>
    <source>
        <strain evidence="3">CGMCC 4.7426</strain>
    </source>
</reference>
<keyword evidence="1" id="KW-0472">Membrane</keyword>
<feature type="transmembrane region" description="Helical" evidence="1">
    <location>
        <begin position="101"/>
        <end position="122"/>
    </location>
</feature>
<keyword evidence="1" id="KW-0812">Transmembrane</keyword>
<dbReference type="InterPro" id="IPR048147">
    <property type="entry name" value="CBO0543-like"/>
</dbReference>
<comment type="caution">
    <text evidence="2">The sequence shown here is derived from an EMBL/GenBank/DDBJ whole genome shotgun (WGS) entry which is preliminary data.</text>
</comment>
<accession>A0ABV9DNC7</accession>
<organism evidence="2 3">
    <name type="scientific">Virgibacillus kekensis</name>
    <dbReference type="NCBI Taxonomy" id="202261"/>
    <lineage>
        <taxon>Bacteria</taxon>
        <taxon>Bacillati</taxon>
        <taxon>Bacillota</taxon>
        <taxon>Bacilli</taxon>
        <taxon>Bacillales</taxon>
        <taxon>Bacillaceae</taxon>
        <taxon>Virgibacillus</taxon>
    </lineage>
</organism>
<feature type="transmembrane region" description="Helical" evidence="1">
    <location>
        <begin position="7"/>
        <end position="28"/>
    </location>
</feature>
<feature type="transmembrane region" description="Helical" evidence="1">
    <location>
        <begin position="40"/>
        <end position="59"/>
    </location>
</feature>
<dbReference type="NCBIfam" id="NF041644">
    <property type="entry name" value="CBO0543_fam"/>
    <property type="match status" value="1"/>
</dbReference>
<proteinExistence type="predicted"/>
<dbReference type="Proteomes" id="UP001595989">
    <property type="component" value="Unassembled WGS sequence"/>
</dbReference>
<evidence type="ECO:0000256" key="1">
    <source>
        <dbReference type="SAM" id="Phobius"/>
    </source>
</evidence>
<protein>
    <submittedName>
        <fullName evidence="2">CBO0543 family protein</fullName>
    </submittedName>
</protein>
<sequence length="129" mass="15400">MTKIEIYATGLFAFSYGALTDMVLDLHYHLYGYFEKGFQWLGLLGIILYFPSISFLFLNFFPSDKKKSRKILYVLLWSLFAIIFEWFALKAGYFYYNGWKLWYSCALYPFIFLSLILNLRLIQRLNKSS</sequence>
<evidence type="ECO:0000313" key="3">
    <source>
        <dbReference type="Proteomes" id="UP001595989"/>
    </source>
</evidence>
<keyword evidence="3" id="KW-1185">Reference proteome</keyword>
<feature type="transmembrane region" description="Helical" evidence="1">
    <location>
        <begin position="71"/>
        <end position="89"/>
    </location>
</feature>
<dbReference type="EMBL" id="JBHSFU010000015">
    <property type="protein sequence ID" value="MFC4560117.1"/>
    <property type="molecule type" value="Genomic_DNA"/>
</dbReference>
<evidence type="ECO:0000313" key="2">
    <source>
        <dbReference type="EMBL" id="MFC4560117.1"/>
    </source>
</evidence>
<gene>
    <name evidence="2" type="ORF">ACFO3D_18320</name>
</gene>
<keyword evidence="1" id="KW-1133">Transmembrane helix</keyword>
<name>A0ABV9DNC7_9BACI</name>
<dbReference type="RefSeq" id="WP_390299958.1">
    <property type="nucleotide sequence ID" value="NZ_JBHSFU010000015.1"/>
</dbReference>